<accession>A0ACC2WM46</accession>
<evidence type="ECO:0000313" key="1">
    <source>
        <dbReference type="EMBL" id="KAJ9112230.1"/>
    </source>
</evidence>
<dbReference type="Proteomes" id="UP001243375">
    <property type="component" value="Unassembled WGS sequence"/>
</dbReference>
<protein>
    <submittedName>
        <fullName evidence="1">Uncharacterized protein</fullName>
    </submittedName>
</protein>
<evidence type="ECO:0000313" key="2">
    <source>
        <dbReference type="Proteomes" id="UP001243375"/>
    </source>
</evidence>
<reference evidence="1" key="1">
    <citation type="submission" date="2023-04" db="EMBL/GenBank/DDBJ databases">
        <title>Draft Genome sequencing of Naganishia species isolated from polar environments using Oxford Nanopore Technology.</title>
        <authorList>
            <person name="Leo P."/>
            <person name="Venkateswaran K."/>
        </authorList>
    </citation>
    <scope>NUCLEOTIDE SEQUENCE</scope>
    <source>
        <strain evidence="1">MNA-CCFEE 5425</strain>
    </source>
</reference>
<organism evidence="1 2">
    <name type="scientific">Naganishia vaughanmartiniae</name>
    <dbReference type="NCBI Taxonomy" id="1424756"/>
    <lineage>
        <taxon>Eukaryota</taxon>
        <taxon>Fungi</taxon>
        <taxon>Dikarya</taxon>
        <taxon>Basidiomycota</taxon>
        <taxon>Agaricomycotina</taxon>
        <taxon>Tremellomycetes</taxon>
        <taxon>Filobasidiales</taxon>
        <taxon>Filobasidiaceae</taxon>
        <taxon>Naganishia</taxon>
    </lineage>
</organism>
<keyword evidence="2" id="KW-1185">Reference proteome</keyword>
<gene>
    <name evidence="1" type="ORF">QFC22_006314</name>
</gene>
<proteinExistence type="predicted"/>
<sequence>MAAFGSTKKAATTPETSPFIEVTPPAPSDNSSDESEVEPEPLIVFFDDPEDSDYVYDEADWDEEDVSRNVQAMKQLKALNLEWKAVAKSHEEDDMDEDEDETEEVEGVSPEDAGLSQLESTVVMAWIQTQGGIDAAGGGAELTLELEMDDLAEKNPEEEGEEEDMEGVEQAEMADMNTLSWKVSVATVFPMWRKTESWSYYAEQEDEAALNVFSRNTNVTDSVAIVIEEVTPNEPSLPTLASPSKNISDAVKLIGHTIEKGKRASANLHVAETAPLNSYDLKMFLLLRA</sequence>
<dbReference type="EMBL" id="JASBWU010000026">
    <property type="protein sequence ID" value="KAJ9112230.1"/>
    <property type="molecule type" value="Genomic_DNA"/>
</dbReference>
<comment type="caution">
    <text evidence="1">The sequence shown here is derived from an EMBL/GenBank/DDBJ whole genome shotgun (WGS) entry which is preliminary data.</text>
</comment>
<name>A0ACC2WM46_9TREE</name>